<accession>A0A0E0MNE9</accession>
<feature type="compositionally biased region" description="Basic residues" evidence="1">
    <location>
        <begin position="59"/>
        <end position="75"/>
    </location>
</feature>
<protein>
    <submittedName>
        <fullName evidence="2">Uncharacterized protein</fullName>
    </submittedName>
</protein>
<evidence type="ECO:0000313" key="2">
    <source>
        <dbReference type="EnsemblPlants" id="OPUNC12G13830.1"/>
    </source>
</evidence>
<feature type="compositionally biased region" description="Low complexity" evidence="1">
    <location>
        <begin position="1"/>
        <end position="29"/>
    </location>
</feature>
<proteinExistence type="predicted"/>
<reference evidence="2" key="1">
    <citation type="submission" date="2015-04" db="UniProtKB">
        <authorList>
            <consortium name="EnsemblPlants"/>
        </authorList>
    </citation>
    <scope>IDENTIFICATION</scope>
</reference>
<name>A0A0E0MNE9_ORYPU</name>
<dbReference type="Gramene" id="OPUNC12G13830.1">
    <property type="protein sequence ID" value="OPUNC12G13830.1"/>
    <property type="gene ID" value="OPUNC12G13830"/>
</dbReference>
<keyword evidence="3" id="KW-1185">Reference proteome</keyword>
<feature type="compositionally biased region" description="Basic and acidic residues" evidence="1">
    <location>
        <begin position="76"/>
        <end position="86"/>
    </location>
</feature>
<feature type="region of interest" description="Disordered" evidence="1">
    <location>
        <begin position="1"/>
        <end position="93"/>
    </location>
</feature>
<dbReference type="EnsemblPlants" id="OPUNC12G13830.1">
    <property type="protein sequence ID" value="OPUNC12G13830.1"/>
    <property type="gene ID" value="OPUNC12G13830"/>
</dbReference>
<reference evidence="2" key="2">
    <citation type="submission" date="2018-05" db="EMBL/GenBank/DDBJ databases">
        <title>OpunRS2 (Oryza punctata Reference Sequence Version 2).</title>
        <authorList>
            <person name="Zhang J."/>
            <person name="Kudrna D."/>
            <person name="Lee S."/>
            <person name="Talag J."/>
            <person name="Welchert J."/>
            <person name="Wing R.A."/>
        </authorList>
    </citation>
    <scope>NUCLEOTIDE SEQUENCE [LARGE SCALE GENOMIC DNA]</scope>
</reference>
<organism evidence="2">
    <name type="scientific">Oryza punctata</name>
    <name type="common">Red rice</name>
    <dbReference type="NCBI Taxonomy" id="4537"/>
    <lineage>
        <taxon>Eukaryota</taxon>
        <taxon>Viridiplantae</taxon>
        <taxon>Streptophyta</taxon>
        <taxon>Embryophyta</taxon>
        <taxon>Tracheophyta</taxon>
        <taxon>Spermatophyta</taxon>
        <taxon>Magnoliopsida</taxon>
        <taxon>Liliopsida</taxon>
        <taxon>Poales</taxon>
        <taxon>Poaceae</taxon>
        <taxon>BOP clade</taxon>
        <taxon>Oryzoideae</taxon>
        <taxon>Oryzeae</taxon>
        <taxon>Oryzinae</taxon>
        <taxon>Oryza</taxon>
    </lineage>
</organism>
<sequence>MAPSAAAATSSSSSYTDASISSSDSPFSPESDRRRHHHHHHRSHRKDAAASSSSSSSLKVRKDRRSRHKRRRREQRRSPSDDDSYRRASSYFLPHSRQIALTGTSGAFMGSESHVKAPRHSNFLDAPRSGEESLQNLLPASQGMGAKAKRRLIQARKMHRREKEKLVILAGAEGKEM</sequence>
<feature type="compositionally biased region" description="Low complexity" evidence="1">
    <location>
        <begin position="49"/>
        <end position="58"/>
    </location>
</feature>
<dbReference type="HOGENOM" id="CLU_1520233_0_0_1"/>
<evidence type="ECO:0000313" key="3">
    <source>
        <dbReference type="Proteomes" id="UP000026962"/>
    </source>
</evidence>
<dbReference type="Proteomes" id="UP000026962">
    <property type="component" value="Chromosome 12"/>
</dbReference>
<evidence type="ECO:0000256" key="1">
    <source>
        <dbReference type="SAM" id="MobiDB-lite"/>
    </source>
</evidence>
<dbReference type="AlphaFoldDB" id="A0A0E0MNE9"/>
<feature type="compositionally biased region" description="Basic residues" evidence="1">
    <location>
        <begin position="34"/>
        <end position="45"/>
    </location>
</feature>